<dbReference type="AlphaFoldDB" id="A0A7H8QBI1"/>
<evidence type="ECO:0000313" key="2">
    <source>
        <dbReference type="Proteomes" id="UP000509222"/>
    </source>
</evidence>
<name>A0A7H8QBI1_9BACL</name>
<sequence>MKMDRLPLTLQKLKEFDEKLQRQGSSLHEWIGFEIIGDESRYNLTPLDVIPFAATGIDGDHFGLLTDFGTLSNLEEAPVVCVAPMNFGEHVKIVARNLKEFLDLIYTVTDFSAIANFTYFQDEQDYRKLLDNLRNDETYEERVQKLESMKAEFGLQAIEDVYRFVEVELKEARQRQIGLPTLDGLGVVAQNGKGDLPLYPVHEDVKIDAGDMRKFLAAAPVESRLAFIRDAQFTNILEEPEIKQLVLAELKHMNMPDERKRLNDSY</sequence>
<dbReference type="EMBL" id="CP051177">
    <property type="protein sequence ID" value="QKX50922.1"/>
    <property type="molecule type" value="Genomic_DNA"/>
</dbReference>
<proteinExistence type="predicted"/>
<reference evidence="2" key="1">
    <citation type="submission" date="2020-06" db="EMBL/GenBank/DDBJ databases">
        <title>Isolation of Planomicrobium glaciei.</title>
        <authorList>
            <person name="Malisova L."/>
            <person name="Safrankova R."/>
            <person name="Jakubu V."/>
            <person name="Spanelova P."/>
        </authorList>
    </citation>
    <scope>NUCLEOTIDE SEQUENCE [LARGE SCALE GENOMIC DNA]</scope>
    <source>
        <strain evidence="2">NRL-ATB46093</strain>
    </source>
</reference>
<keyword evidence="2" id="KW-1185">Reference proteome</keyword>
<evidence type="ECO:0000313" key="1">
    <source>
        <dbReference type="EMBL" id="QKX50922.1"/>
    </source>
</evidence>
<organism evidence="1 2">
    <name type="scientific">Planococcus glaciei</name>
    <dbReference type="NCBI Taxonomy" id="459472"/>
    <lineage>
        <taxon>Bacteria</taxon>
        <taxon>Bacillati</taxon>
        <taxon>Bacillota</taxon>
        <taxon>Bacilli</taxon>
        <taxon>Bacillales</taxon>
        <taxon>Caryophanaceae</taxon>
        <taxon>Planococcus</taxon>
    </lineage>
</organism>
<dbReference type="RefSeq" id="WP_036802040.1">
    <property type="nucleotide sequence ID" value="NZ_CP051177.1"/>
</dbReference>
<gene>
    <name evidence="1" type="ORF">HF394_10195</name>
</gene>
<protein>
    <submittedName>
        <fullName evidence="1">Uncharacterized protein</fullName>
    </submittedName>
</protein>
<dbReference type="Proteomes" id="UP000509222">
    <property type="component" value="Chromosome"/>
</dbReference>
<accession>A0A7H8QBI1</accession>